<dbReference type="Pfam" id="PF08240">
    <property type="entry name" value="ADH_N"/>
    <property type="match status" value="1"/>
</dbReference>
<comment type="cofactor">
    <cofactor evidence="1 11">
        <name>Zn(2+)</name>
        <dbReference type="ChEBI" id="CHEBI:29105"/>
    </cofactor>
</comment>
<comment type="subunit">
    <text evidence="3">Homodimer.</text>
</comment>
<evidence type="ECO:0000259" key="12">
    <source>
        <dbReference type="Pfam" id="PF00107"/>
    </source>
</evidence>
<evidence type="ECO:0000256" key="1">
    <source>
        <dbReference type="ARBA" id="ARBA00001947"/>
    </source>
</evidence>
<evidence type="ECO:0000256" key="3">
    <source>
        <dbReference type="ARBA" id="ARBA00011738"/>
    </source>
</evidence>
<dbReference type="EMBL" id="PKMF04000125">
    <property type="protein sequence ID" value="KAK7848606.1"/>
    <property type="molecule type" value="Genomic_DNA"/>
</dbReference>
<evidence type="ECO:0000256" key="8">
    <source>
        <dbReference type="ARBA" id="ARBA00023027"/>
    </source>
</evidence>
<comment type="caution">
    <text evidence="14">The sequence shown here is derived from an EMBL/GenBank/DDBJ whole genome shotgun (WGS) entry which is preliminary data.</text>
</comment>
<evidence type="ECO:0000313" key="15">
    <source>
        <dbReference type="Proteomes" id="UP000237347"/>
    </source>
</evidence>
<feature type="domain" description="Alcohol dehydrogenase-like C-terminal" evidence="12">
    <location>
        <begin position="185"/>
        <end position="287"/>
    </location>
</feature>
<comment type="catalytic activity">
    <reaction evidence="10">
        <text>a primary alcohol + NAD(+) = an aldehyde + NADH + H(+)</text>
        <dbReference type="Rhea" id="RHEA:10736"/>
        <dbReference type="ChEBI" id="CHEBI:15378"/>
        <dbReference type="ChEBI" id="CHEBI:15734"/>
        <dbReference type="ChEBI" id="CHEBI:17478"/>
        <dbReference type="ChEBI" id="CHEBI:57540"/>
        <dbReference type="ChEBI" id="CHEBI:57945"/>
        <dbReference type="EC" id="1.1.1.1"/>
    </reaction>
</comment>
<evidence type="ECO:0000256" key="4">
    <source>
        <dbReference type="ARBA" id="ARBA00013190"/>
    </source>
</evidence>
<dbReference type="InterPro" id="IPR002328">
    <property type="entry name" value="ADH_Zn_CS"/>
</dbReference>
<dbReference type="GO" id="GO:0004022">
    <property type="term" value="F:alcohol dehydrogenase (NAD+) activity"/>
    <property type="evidence" value="ECO:0007669"/>
    <property type="project" value="UniProtKB-EC"/>
</dbReference>
<dbReference type="Gene3D" id="3.90.180.10">
    <property type="entry name" value="Medium-chain alcohol dehydrogenases, catalytic domain"/>
    <property type="match status" value="1"/>
</dbReference>
<comment type="similarity">
    <text evidence="2">Belongs to the zinc-containing alcohol dehydrogenase family. Class-III subfamily.</text>
</comment>
<evidence type="ECO:0000256" key="6">
    <source>
        <dbReference type="ARBA" id="ARBA00022833"/>
    </source>
</evidence>
<reference evidence="14 15" key="1">
    <citation type="journal article" date="2018" name="Sci. Data">
        <title>The draft genome sequence of cork oak.</title>
        <authorList>
            <person name="Ramos A.M."/>
            <person name="Usie A."/>
            <person name="Barbosa P."/>
            <person name="Barros P.M."/>
            <person name="Capote T."/>
            <person name="Chaves I."/>
            <person name="Simoes F."/>
            <person name="Abreu I."/>
            <person name="Carrasquinho I."/>
            <person name="Faro C."/>
            <person name="Guimaraes J.B."/>
            <person name="Mendonca D."/>
            <person name="Nobrega F."/>
            <person name="Rodrigues L."/>
            <person name="Saibo N.J.M."/>
            <person name="Varela M.C."/>
            <person name="Egas C."/>
            <person name="Matos J."/>
            <person name="Miguel C.M."/>
            <person name="Oliveira M.M."/>
            <person name="Ricardo C.P."/>
            <person name="Goncalves S."/>
        </authorList>
    </citation>
    <scope>NUCLEOTIDE SEQUENCE [LARGE SCALE GENOMIC DNA]</scope>
    <source>
        <strain evidence="15">cv. HL8</strain>
    </source>
</reference>
<dbReference type="FunFam" id="3.40.50.720:FF:000003">
    <property type="entry name" value="S-(hydroxymethyl)glutathione dehydrogenase"/>
    <property type="match status" value="1"/>
</dbReference>
<dbReference type="Gene3D" id="3.40.50.720">
    <property type="entry name" value="NAD(P)-binding Rossmann-like Domain"/>
    <property type="match status" value="1"/>
</dbReference>
<evidence type="ECO:0000256" key="5">
    <source>
        <dbReference type="ARBA" id="ARBA00022723"/>
    </source>
</evidence>
<name>A0AAW0LCT6_QUESU</name>
<dbReference type="GO" id="GO:0051903">
    <property type="term" value="F:S-(hydroxymethyl)glutathione dehydrogenase [NAD(P)+] activity"/>
    <property type="evidence" value="ECO:0007669"/>
    <property type="project" value="TreeGrafter"/>
</dbReference>
<dbReference type="PANTHER" id="PTHR43880">
    <property type="entry name" value="ALCOHOL DEHYDROGENASE"/>
    <property type="match status" value="1"/>
</dbReference>
<dbReference type="Pfam" id="PF00107">
    <property type="entry name" value="ADH_zinc_N"/>
    <property type="match status" value="1"/>
</dbReference>
<evidence type="ECO:0000256" key="2">
    <source>
        <dbReference type="ARBA" id="ARBA00010902"/>
    </source>
</evidence>
<dbReference type="GO" id="GO:0005829">
    <property type="term" value="C:cytosol"/>
    <property type="evidence" value="ECO:0007669"/>
    <property type="project" value="TreeGrafter"/>
</dbReference>
<evidence type="ECO:0000256" key="9">
    <source>
        <dbReference type="ARBA" id="ARBA00049164"/>
    </source>
</evidence>
<keyword evidence="15" id="KW-1185">Reference proteome</keyword>
<evidence type="ECO:0000259" key="13">
    <source>
        <dbReference type="Pfam" id="PF08240"/>
    </source>
</evidence>
<evidence type="ECO:0000313" key="14">
    <source>
        <dbReference type="EMBL" id="KAK7848606.1"/>
    </source>
</evidence>
<sequence>MSTIDINIIAPRPHVAITCKAAVAWGAGESLVMEQVEVSPPQAMEIRIQVVSTSLCRSDFTAWQSHAIFPRIFGHEASGIVESVGQGVTEFKEGDHVLTVFTGECMQCRQCTSGKSNICEVLGLERRGVMHSDQKTRFSINGKPIYHYCAVSSFSEYTVVHSGCAVKVSPLAPLEKICLLSCGVAAAKAFGITEFLDPNDSNEPIQQVIKRITGGGADYSFECIGDTGMITTALQSCCDGWGLTVTLGVPKEKPEVTAHYGLFLTGRTLKGSLFGGWKPKSDLPSLVEKYMKKEIQIDEFITHNIPFEDINKAFNLMREGRCLRCVIHMPK</sequence>
<keyword evidence="6 11" id="KW-0862">Zinc</keyword>
<protein>
    <recommendedName>
        <fullName evidence="4">alcohol dehydrogenase</fullName>
        <ecNumber evidence="4">1.1.1.1</ecNumber>
    </recommendedName>
</protein>
<evidence type="ECO:0000256" key="10">
    <source>
        <dbReference type="ARBA" id="ARBA00049243"/>
    </source>
</evidence>
<dbReference type="PANTHER" id="PTHR43880:SF5">
    <property type="entry name" value="ALCOHOL DEHYDROGENASE-LIKE 6"/>
    <property type="match status" value="1"/>
</dbReference>
<dbReference type="InterPro" id="IPR011032">
    <property type="entry name" value="GroES-like_sf"/>
</dbReference>
<gene>
    <name evidence="14" type="ORF">CFP56_004627</name>
</gene>
<keyword evidence="8" id="KW-0520">NAD</keyword>
<accession>A0AAW0LCT6</accession>
<dbReference type="SUPFAM" id="SSF50129">
    <property type="entry name" value="GroES-like"/>
    <property type="match status" value="2"/>
</dbReference>
<dbReference type="Proteomes" id="UP000237347">
    <property type="component" value="Unassembled WGS sequence"/>
</dbReference>
<dbReference type="FunFam" id="3.90.180.10:FF:000007">
    <property type="entry name" value="Alcohol dehydrogenase 6"/>
    <property type="match status" value="1"/>
</dbReference>
<comment type="catalytic activity">
    <reaction evidence="9">
        <text>a secondary alcohol + NAD(+) = a ketone + NADH + H(+)</text>
        <dbReference type="Rhea" id="RHEA:10740"/>
        <dbReference type="ChEBI" id="CHEBI:15378"/>
        <dbReference type="ChEBI" id="CHEBI:17087"/>
        <dbReference type="ChEBI" id="CHEBI:35681"/>
        <dbReference type="ChEBI" id="CHEBI:57540"/>
        <dbReference type="ChEBI" id="CHEBI:57945"/>
        <dbReference type="EC" id="1.1.1.1"/>
    </reaction>
</comment>
<evidence type="ECO:0000256" key="11">
    <source>
        <dbReference type="RuleBase" id="RU361277"/>
    </source>
</evidence>
<keyword evidence="5 11" id="KW-0479">Metal-binding</keyword>
<organism evidence="14 15">
    <name type="scientific">Quercus suber</name>
    <name type="common">Cork oak</name>
    <dbReference type="NCBI Taxonomy" id="58331"/>
    <lineage>
        <taxon>Eukaryota</taxon>
        <taxon>Viridiplantae</taxon>
        <taxon>Streptophyta</taxon>
        <taxon>Embryophyta</taxon>
        <taxon>Tracheophyta</taxon>
        <taxon>Spermatophyta</taxon>
        <taxon>Magnoliopsida</taxon>
        <taxon>eudicotyledons</taxon>
        <taxon>Gunneridae</taxon>
        <taxon>Pentapetalae</taxon>
        <taxon>rosids</taxon>
        <taxon>fabids</taxon>
        <taxon>Fagales</taxon>
        <taxon>Fagaceae</taxon>
        <taxon>Quercus</taxon>
    </lineage>
</organism>
<dbReference type="InterPro" id="IPR013154">
    <property type="entry name" value="ADH-like_N"/>
</dbReference>
<keyword evidence="7" id="KW-0560">Oxidoreductase</keyword>
<proteinExistence type="inferred from homology"/>
<dbReference type="EC" id="1.1.1.1" evidence="4"/>
<dbReference type="AlphaFoldDB" id="A0AAW0LCT6"/>
<evidence type="ECO:0000256" key="7">
    <source>
        <dbReference type="ARBA" id="ARBA00023002"/>
    </source>
</evidence>
<dbReference type="InterPro" id="IPR036291">
    <property type="entry name" value="NAD(P)-bd_dom_sf"/>
</dbReference>
<dbReference type="GO" id="GO:0046294">
    <property type="term" value="P:formaldehyde catabolic process"/>
    <property type="evidence" value="ECO:0007669"/>
    <property type="project" value="TreeGrafter"/>
</dbReference>
<dbReference type="SUPFAM" id="SSF51735">
    <property type="entry name" value="NAD(P)-binding Rossmann-fold domains"/>
    <property type="match status" value="1"/>
</dbReference>
<feature type="domain" description="Alcohol dehydrogenase-like N-terminal" evidence="13">
    <location>
        <begin position="44"/>
        <end position="168"/>
    </location>
</feature>
<dbReference type="PROSITE" id="PS00059">
    <property type="entry name" value="ADH_ZINC"/>
    <property type="match status" value="1"/>
</dbReference>
<dbReference type="InterPro" id="IPR013149">
    <property type="entry name" value="ADH-like_C"/>
</dbReference>
<dbReference type="GO" id="GO:0008270">
    <property type="term" value="F:zinc ion binding"/>
    <property type="evidence" value="ECO:0007669"/>
    <property type="project" value="InterPro"/>
</dbReference>